<evidence type="ECO:0000313" key="4">
    <source>
        <dbReference type="Proteomes" id="UP000008917"/>
    </source>
</evidence>
<dbReference type="GO" id="GO:0000725">
    <property type="term" value="P:recombinational repair"/>
    <property type="evidence" value="ECO:0007669"/>
    <property type="project" value="TreeGrafter"/>
</dbReference>
<dbReference type="eggNOG" id="COG3973">
    <property type="taxonomic scope" value="Bacteria"/>
</dbReference>
<dbReference type="STRING" id="595537.Varpa_3924"/>
<evidence type="ECO:0000256" key="1">
    <source>
        <dbReference type="SAM" id="MobiDB-lite"/>
    </source>
</evidence>
<dbReference type="PANTHER" id="PTHR11070:SF17">
    <property type="entry name" value="DNA HELICASE IV"/>
    <property type="match status" value="1"/>
</dbReference>
<dbReference type="KEGG" id="vpe:Varpa_3924"/>
<dbReference type="RefSeq" id="WP_013542318.1">
    <property type="nucleotide sequence ID" value="NC_014931.1"/>
</dbReference>
<gene>
    <name evidence="3" type="ordered locus">Varpa_3924</name>
</gene>
<evidence type="ECO:0000259" key="2">
    <source>
        <dbReference type="Pfam" id="PF13538"/>
    </source>
</evidence>
<dbReference type="InterPro" id="IPR000212">
    <property type="entry name" value="DNA_helicase_UvrD/REP"/>
</dbReference>
<reference evidence="3 4" key="2">
    <citation type="journal article" date="2013" name="Genome Announc.">
        <title>Genome of the Root-Associated Plant Growth-Promoting Bacterium Variovorax paradoxus Strain EPS.</title>
        <authorList>
            <person name="Han J.I."/>
            <person name="Spain J.C."/>
            <person name="Leadbetter J.R."/>
            <person name="Ovchinnikova G."/>
            <person name="Goodwin L.A."/>
            <person name="Han C.S."/>
            <person name="Woyke T."/>
            <person name="Davenport K.W."/>
            <person name="Orwin P.M."/>
        </authorList>
    </citation>
    <scope>NUCLEOTIDE SEQUENCE [LARGE SCALE GENOMIC DNA]</scope>
    <source>
        <strain evidence="3 4">EPS</strain>
    </source>
</reference>
<proteinExistence type="predicted"/>
<dbReference type="GO" id="GO:0043138">
    <property type="term" value="F:3'-5' DNA helicase activity"/>
    <property type="evidence" value="ECO:0007669"/>
    <property type="project" value="TreeGrafter"/>
</dbReference>
<dbReference type="Gene3D" id="3.40.50.300">
    <property type="entry name" value="P-loop containing nucleotide triphosphate hydrolases"/>
    <property type="match status" value="2"/>
</dbReference>
<feature type="region of interest" description="Disordered" evidence="1">
    <location>
        <begin position="467"/>
        <end position="491"/>
    </location>
</feature>
<dbReference type="EMBL" id="CP002417">
    <property type="protein sequence ID" value="ADU38098.1"/>
    <property type="molecule type" value="Genomic_DNA"/>
</dbReference>
<dbReference type="PANTHER" id="PTHR11070">
    <property type="entry name" value="UVRD / RECB / PCRA DNA HELICASE FAMILY MEMBER"/>
    <property type="match status" value="1"/>
</dbReference>
<reference evidence="4" key="1">
    <citation type="submission" date="2010-12" db="EMBL/GenBank/DDBJ databases">
        <title>Complete sequence of Variovorax paradoxus EPS.</title>
        <authorList>
            <consortium name="US DOE Joint Genome Institute"/>
            <person name="Lucas S."/>
            <person name="Copeland A."/>
            <person name="Lapidus A."/>
            <person name="Cheng J.-F."/>
            <person name="Goodwin L."/>
            <person name="Pitluck S."/>
            <person name="Teshima H."/>
            <person name="Detter J.C."/>
            <person name="Han C."/>
            <person name="Tapia R."/>
            <person name="Land M."/>
            <person name="Hauser L."/>
            <person name="Kyrpides N."/>
            <person name="Ivanova N."/>
            <person name="Ovchinnikova G."/>
            <person name="Orwin P."/>
            <person name="Han J.-I.G."/>
            <person name="Woyke T."/>
        </authorList>
    </citation>
    <scope>NUCLEOTIDE SEQUENCE [LARGE SCALE GENOMIC DNA]</scope>
    <source>
        <strain evidence="4">EPS</strain>
    </source>
</reference>
<dbReference type="GO" id="GO:0003677">
    <property type="term" value="F:DNA binding"/>
    <property type="evidence" value="ECO:0007669"/>
    <property type="project" value="InterPro"/>
</dbReference>
<accession>E6V3X9</accession>
<organism evidence="3 4">
    <name type="scientific">Variovorax paradoxus (strain EPS)</name>
    <dbReference type="NCBI Taxonomy" id="595537"/>
    <lineage>
        <taxon>Bacteria</taxon>
        <taxon>Pseudomonadati</taxon>
        <taxon>Pseudomonadota</taxon>
        <taxon>Betaproteobacteria</taxon>
        <taxon>Burkholderiales</taxon>
        <taxon>Comamonadaceae</taxon>
        <taxon>Variovorax</taxon>
    </lineage>
</organism>
<dbReference type="OrthoDB" id="6187564at2"/>
<feature type="domain" description="UvrD-like helicase C-terminal" evidence="2">
    <location>
        <begin position="822"/>
        <end position="871"/>
    </location>
</feature>
<dbReference type="GO" id="GO:0005829">
    <property type="term" value="C:cytosol"/>
    <property type="evidence" value="ECO:0007669"/>
    <property type="project" value="TreeGrafter"/>
</dbReference>
<dbReference type="SUPFAM" id="SSF52540">
    <property type="entry name" value="P-loop containing nucleoside triphosphate hydrolases"/>
    <property type="match status" value="1"/>
</dbReference>
<dbReference type="GO" id="GO:0005524">
    <property type="term" value="F:ATP binding"/>
    <property type="evidence" value="ECO:0007669"/>
    <property type="project" value="InterPro"/>
</dbReference>
<feature type="compositionally biased region" description="Acidic residues" evidence="1">
    <location>
        <begin position="471"/>
        <end position="487"/>
    </location>
</feature>
<sequence>MNASVTKADPVAAIAEDVLETFDAVECSAIEGLRGDAYLTPDSIGIANPVRAEKAMQALVQLNAEKFNGFTLLSREPAVARVVVVDNSGEERTYYVCRTSPPTGLRVPLISYRSPVGAMASREVGDRFTLPNGNVVVLRQRARLRPYKQGTWDSRDSILEGDFGTVTVQSLRELLAPASAALDDELLAELLAEDSASENVIDGLRRSVITKMGLRDQPTLDRYQDAIFRLPLNSQLLILGPPGTGKTTTLIRRLGLKLDPEFLDDGERELVRRMDEAAEVPHAQSWLMFTPTDLLRQYVKEAFALEGIPPPEQRIRTWTDFRLDLARNRFGILRSAAGGGIFVLKDAAPTLAVAAHERLTDWYADFDRWQKVAWLDAVRQAAEELQADPDATVAALARAPMELLTNASPDDIDEVIDGLSRESRLIQARISEMKLFTDRKVKEALTLQVNINREFLDELAKFIDTLRDTSDGDEDEDDDSESDDEEVAGGRAGRAMAMQAYQRCVRAQARAHARKRSMGKNSRNARIAEWLGDRGLLVRDLAEVGSSLVRQSQARRLTNPAASFINGIARRYRLFRRTRQTENSWYQASGYAVTDLNPLELDVVLLGMLRNGGSLLRRPSVRRARDEPEWASLHIVQTSLRQQILVDEATDFSPIQLACMAALADPVAHSFFACGDFNQRLTPWGSRTLADITWASPGLTHQTITTSYRQSTQLNELAKGIARAGGGSADMITLPQGVNNDGVPPVLVEHLSVQDGDAASWLAMRIREIEAFVKRLPSIAVLVMNEAEVQPLAESLSDRLADNNIRAVACRDGQTMGKENDVRVFDIQHIKGLEFEAVFFVGIDRLAAVQPELFDKYLYVGTTRAATYLGMTCEAELPPALESLRSMFGKKWAK</sequence>
<dbReference type="HOGENOM" id="CLU_323624_0_0_4"/>
<name>E6V3X9_VARPE</name>
<dbReference type="AlphaFoldDB" id="E6V3X9"/>
<protein>
    <recommendedName>
        <fullName evidence="2">UvrD-like helicase C-terminal domain-containing protein</fullName>
    </recommendedName>
</protein>
<dbReference type="InterPro" id="IPR027785">
    <property type="entry name" value="UvrD-like_helicase_C"/>
</dbReference>
<dbReference type="InterPro" id="IPR027417">
    <property type="entry name" value="P-loop_NTPase"/>
</dbReference>
<dbReference type="Proteomes" id="UP000008917">
    <property type="component" value="Chromosome"/>
</dbReference>
<evidence type="ECO:0000313" key="3">
    <source>
        <dbReference type="EMBL" id="ADU38098.1"/>
    </source>
</evidence>
<dbReference type="Pfam" id="PF13538">
    <property type="entry name" value="UvrD_C_2"/>
    <property type="match status" value="1"/>
</dbReference>